<evidence type="ECO:0000313" key="3">
    <source>
        <dbReference type="Proteomes" id="UP001418796"/>
    </source>
</evidence>
<dbReference type="RefSeq" id="WP_343131458.1">
    <property type="nucleotide sequence ID" value="NZ_JBCITK010000001.1"/>
</dbReference>
<dbReference type="Proteomes" id="UP001418796">
    <property type="component" value="Unassembled WGS sequence"/>
</dbReference>
<sequence length="63" mass="7173">MTFLLIFTGLICFIGLIVTVIYVNIVDQNYSSEKSFRNLSWIYLLLIPIAILIVIGLAYVFLS</sequence>
<keyword evidence="1" id="KW-1133">Transmembrane helix</keyword>
<evidence type="ECO:0000313" key="2">
    <source>
        <dbReference type="EMBL" id="MEN0644837.1"/>
    </source>
</evidence>
<comment type="caution">
    <text evidence="2">The sequence shown here is derived from an EMBL/GenBank/DDBJ whole genome shotgun (WGS) entry which is preliminary data.</text>
</comment>
<name>A0ABU9VMH9_9BACI</name>
<organism evidence="2 3">
    <name type="scientific">Alkalicoccobacillus gibsonii</name>
    <dbReference type="NCBI Taxonomy" id="79881"/>
    <lineage>
        <taxon>Bacteria</taxon>
        <taxon>Bacillati</taxon>
        <taxon>Bacillota</taxon>
        <taxon>Bacilli</taxon>
        <taxon>Bacillales</taxon>
        <taxon>Bacillaceae</taxon>
        <taxon>Alkalicoccobacillus</taxon>
    </lineage>
</organism>
<accession>A0ABU9VMH9</accession>
<keyword evidence="1" id="KW-0812">Transmembrane</keyword>
<dbReference type="EMBL" id="JBCITK010000001">
    <property type="protein sequence ID" value="MEN0644837.1"/>
    <property type="molecule type" value="Genomic_DNA"/>
</dbReference>
<keyword evidence="1" id="KW-0472">Membrane</keyword>
<protein>
    <submittedName>
        <fullName evidence="2">BshB3 potential contributor to bacillithiol synthesis</fullName>
    </submittedName>
</protein>
<gene>
    <name evidence="2" type="ORF">MKY91_16910</name>
</gene>
<reference evidence="2 3" key="1">
    <citation type="submission" date="2024-03" db="EMBL/GenBank/DDBJ databases">
        <title>Bacilli Hybrid Assemblies.</title>
        <authorList>
            <person name="Kovac J."/>
        </authorList>
    </citation>
    <scope>NUCLEOTIDE SEQUENCE [LARGE SCALE GENOMIC DNA]</scope>
    <source>
        <strain evidence="2 3">FSL R7-0666</strain>
    </source>
</reference>
<feature type="transmembrane region" description="Helical" evidence="1">
    <location>
        <begin position="6"/>
        <end position="26"/>
    </location>
</feature>
<evidence type="ECO:0000256" key="1">
    <source>
        <dbReference type="SAM" id="Phobius"/>
    </source>
</evidence>
<proteinExistence type="predicted"/>
<keyword evidence="3" id="KW-1185">Reference proteome</keyword>
<feature type="transmembrane region" description="Helical" evidence="1">
    <location>
        <begin position="38"/>
        <end position="62"/>
    </location>
</feature>